<evidence type="ECO:0000313" key="1">
    <source>
        <dbReference type="EMBL" id="GBP98532.1"/>
    </source>
</evidence>
<evidence type="ECO:0000313" key="2">
    <source>
        <dbReference type="Proteomes" id="UP000299102"/>
    </source>
</evidence>
<dbReference type="GO" id="GO:0003676">
    <property type="term" value="F:nucleic acid binding"/>
    <property type="evidence" value="ECO:0007669"/>
    <property type="project" value="InterPro"/>
</dbReference>
<proteinExistence type="predicted"/>
<protein>
    <recommendedName>
        <fullName evidence="3">Mariner Mos1 transposase</fullName>
    </recommendedName>
</protein>
<comment type="caution">
    <text evidence="1">The sequence shown here is derived from an EMBL/GenBank/DDBJ whole genome shotgun (WGS) entry which is preliminary data.</text>
</comment>
<dbReference type="Proteomes" id="UP000299102">
    <property type="component" value="Unassembled WGS sequence"/>
</dbReference>
<dbReference type="OrthoDB" id="10261439at2759"/>
<gene>
    <name evidence="1" type="ORF">EVAR_25072_1</name>
</gene>
<dbReference type="AlphaFoldDB" id="A0A4C2AFK7"/>
<evidence type="ECO:0008006" key="3">
    <source>
        <dbReference type="Google" id="ProtNLM"/>
    </source>
</evidence>
<dbReference type="InterPro" id="IPR036397">
    <property type="entry name" value="RNaseH_sf"/>
</dbReference>
<dbReference type="EMBL" id="BGZK01003158">
    <property type="protein sequence ID" value="GBP98532.1"/>
    <property type="molecule type" value="Genomic_DNA"/>
</dbReference>
<organism evidence="1 2">
    <name type="scientific">Eumeta variegata</name>
    <name type="common">Bagworm moth</name>
    <name type="synonym">Eumeta japonica</name>
    <dbReference type="NCBI Taxonomy" id="151549"/>
    <lineage>
        <taxon>Eukaryota</taxon>
        <taxon>Metazoa</taxon>
        <taxon>Ecdysozoa</taxon>
        <taxon>Arthropoda</taxon>
        <taxon>Hexapoda</taxon>
        <taxon>Insecta</taxon>
        <taxon>Pterygota</taxon>
        <taxon>Neoptera</taxon>
        <taxon>Endopterygota</taxon>
        <taxon>Lepidoptera</taxon>
        <taxon>Glossata</taxon>
        <taxon>Ditrysia</taxon>
        <taxon>Tineoidea</taxon>
        <taxon>Psychidae</taxon>
        <taxon>Oiketicinae</taxon>
        <taxon>Eumeta</taxon>
    </lineage>
</organism>
<keyword evidence="2" id="KW-1185">Reference proteome</keyword>
<reference evidence="1 2" key="1">
    <citation type="journal article" date="2019" name="Commun. Biol.">
        <title>The bagworm genome reveals a unique fibroin gene that provides high tensile strength.</title>
        <authorList>
            <person name="Kono N."/>
            <person name="Nakamura H."/>
            <person name="Ohtoshi R."/>
            <person name="Tomita M."/>
            <person name="Numata K."/>
            <person name="Arakawa K."/>
        </authorList>
    </citation>
    <scope>NUCLEOTIDE SEQUENCE [LARGE SCALE GENOMIC DNA]</scope>
</reference>
<name>A0A4C2AFK7_EUMVA</name>
<accession>A0A4C2AFK7</accession>
<sequence length="150" mass="17396">MDLRRQAPASKSSAFRSVCKKIVASFVSTKEHVATIPLQEHETVTNDWYITVCLPEMISGLRSDNPKRRIILHRDNASSHTAHKTNDFLSQENIEFFPPCSPDLSPNDLLHFLERKIYYVVIGLKTRKQQWKASKSAILFNINFRLEFMF</sequence>
<dbReference type="Gene3D" id="3.30.420.10">
    <property type="entry name" value="Ribonuclease H-like superfamily/Ribonuclease H"/>
    <property type="match status" value="1"/>
</dbReference>